<proteinExistence type="inferred from homology"/>
<dbReference type="Gene3D" id="3.20.110.10">
    <property type="entry name" value="Glycoside hydrolase 38, N terminal domain"/>
    <property type="match status" value="1"/>
</dbReference>
<dbReference type="PANTHER" id="PTHR36306">
    <property type="entry name" value="ALPHA-AMYLASE-RELATED-RELATED"/>
    <property type="match status" value="1"/>
</dbReference>
<keyword evidence="2 3" id="KW-0119">Carbohydrate metabolism</keyword>
<dbReference type="InterPro" id="IPR027291">
    <property type="entry name" value="Glyco_hydro_38_N_sf"/>
</dbReference>
<dbReference type="Proteomes" id="UP001575181">
    <property type="component" value="Unassembled WGS sequence"/>
</dbReference>
<evidence type="ECO:0000256" key="3">
    <source>
        <dbReference type="RuleBase" id="RU361196"/>
    </source>
</evidence>
<dbReference type="GO" id="GO:0016787">
    <property type="term" value="F:hydrolase activity"/>
    <property type="evidence" value="ECO:0007669"/>
    <property type="project" value="UniProtKB-KW"/>
</dbReference>
<dbReference type="RefSeq" id="WP_373656795.1">
    <property type="nucleotide sequence ID" value="NZ_JBGUAW010000010.1"/>
</dbReference>
<dbReference type="Pfam" id="PF03065">
    <property type="entry name" value="Glyco_hydro_57"/>
    <property type="match status" value="1"/>
</dbReference>
<dbReference type="InterPro" id="IPR004300">
    <property type="entry name" value="Glyco_hydro_57_N"/>
</dbReference>
<organism evidence="5 6">
    <name type="scientific">Thiohalorhabdus methylotrophus</name>
    <dbReference type="NCBI Taxonomy" id="3242694"/>
    <lineage>
        <taxon>Bacteria</taxon>
        <taxon>Pseudomonadati</taxon>
        <taxon>Pseudomonadota</taxon>
        <taxon>Gammaproteobacteria</taxon>
        <taxon>Thiohalorhabdales</taxon>
        <taxon>Thiohalorhabdaceae</taxon>
        <taxon>Thiohalorhabdus</taxon>
    </lineage>
</organism>
<name>A0ABV4U0P5_9GAMM</name>
<sequence>MSDNRPLKVVLCWHMHQPQYLDPSSGNYQLPWTYLHGIKDYVDMAAHLEAIPEARAVVNFAPILLDQLESYARQIRDHLREGAPIRDPLLAALDSPVPPAGNDERLTLIQDCTRANRKNVVDRFPAFRRLVGMAEWLEGDPEALLYIDDQFIADILTWYHLAWMGETVRREDPRIRGLQEKGGGFTVEDRRHLLSIIGELLEAIPERYRRLAENGQVELSVTPYAHPILPLLLDFRSMRETLPESPLPERSTYPGGVDRARWHLREGVETFRRHFGIAPKGCWPSEGAVSEQSLQLLTEAGFTWAATGEGVLGNSLGKKYEKYGDTAGASLCHPYQLRGTGTPCFFRDDELSDLIGFQYSDWHADDAVGDLINRLEQIGEATADQPDPVVPIILDGENAWEHYPENGYYFLSGLYQRLSEHAGIELTTFSDALEREVPVNDLEHLVAGSWVYGTLSTWIGDKDKNRGWEMLVDVKETYDRIVEEGRLDEAALREATNQLATCEGSDWFWWFGDYNPADVVRDFERLYRLHISRLYRTLGVEPPEYLAHTFAHGSGRPAHGGVMRPGQAQ</sequence>
<reference evidence="5 6" key="1">
    <citation type="submission" date="2024-08" db="EMBL/GenBank/DDBJ databases">
        <title>Whole-genome sequencing of halo(alkali)philic microorganisms from hypersaline lakes.</title>
        <authorList>
            <person name="Sorokin D.Y."/>
            <person name="Merkel A.Y."/>
            <person name="Messina E."/>
            <person name="Yakimov M."/>
        </authorList>
    </citation>
    <scope>NUCLEOTIDE SEQUENCE [LARGE SCALE GENOMIC DNA]</scope>
    <source>
        <strain evidence="5 6">Cl-TMA</strain>
    </source>
</reference>
<dbReference type="EMBL" id="JBGUAW010000010">
    <property type="protein sequence ID" value="MFA9462006.1"/>
    <property type="molecule type" value="Genomic_DNA"/>
</dbReference>
<keyword evidence="6" id="KW-1185">Reference proteome</keyword>
<dbReference type="SUPFAM" id="SSF88713">
    <property type="entry name" value="Glycoside hydrolase/deacetylase"/>
    <property type="match status" value="1"/>
</dbReference>
<evidence type="ECO:0000256" key="2">
    <source>
        <dbReference type="ARBA" id="ARBA00023277"/>
    </source>
</evidence>
<dbReference type="CDD" id="cd10796">
    <property type="entry name" value="GH57N_APU"/>
    <property type="match status" value="1"/>
</dbReference>
<protein>
    <submittedName>
        <fullName evidence="5">Glycoside hydrolase</fullName>
    </submittedName>
</protein>
<gene>
    <name evidence="5" type="ORF">ACERLL_14370</name>
</gene>
<keyword evidence="5" id="KW-0378">Hydrolase</keyword>
<comment type="similarity">
    <text evidence="1 3">Belongs to the glycosyl hydrolase 57 family.</text>
</comment>
<dbReference type="InterPro" id="IPR052046">
    <property type="entry name" value="GH57_Enzymes"/>
</dbReference>
<accession>A0ABV4U0P5</accession>
<evidence type="ECO:0000313" key="5">
    <source>
        <dbReference type="EMBL" id="MFA9462006.1"/>
    </source>
</evidence>
<feature type="domain" description="Glycoside hydrolase family 57 N-terminal" evidence="4">
    <location>
        <begin position="11"/>
        <end position="437"/>
    </location>
</feature>
<dbReference type="PANTHER" id="PTHR36306:SF1">
    <property type="entry name" value="ALPHA-AMYLASE-RELATED"/>
    <property type="match status" value="1"/>
</dbReference>
<comment type="caution">
    <text evidence="5">The sequence shown here is derived from an EMBL/GenBank/DDBJ whole genome shotgun (WGS) entry which is preliminary data.</text>
</comment>
<evidence type="ECO:0000259" key="4">
    <source>
        <dbReference type="Pfam" id="PF03065"/>
    </source>
</evidence>
<evidence type="ECO:0000256" key="1">
    <source>
        <dbReference type="ARBA" id="ARBA00006821"/>
    </source>
</evidence>
<evidence type="ECO:0000313" key="6">
    <source>
        <dbReference type="Proteomes" id="UP001575181"/>
    </source>
</evidence>
<dbReference type="InterPro" id="IPR011330">
    <property type="entry name" value="Glyco_hydro/deAcase_b/a-brl"/>
</dbReference>